<dbReference type="EMBL" id="BQKI01000003">
    <property type="protein sequence ID" value="GJM91015.1"/>
    <property type="molecule type" value="Genomic_DNA"/>
</dbReference>
<dbReference type="PANTHER" id="PTHR34709">
    <property type="entry name" value="OS10G0396666 PROTEIN"/>
    <property type="match status" value="1"/>
</dbReference>
<evidence type="ECO:0000313" key="2">
    <source>
        <dbReference type="EMBL" id="GJM91015.1"/>
    </source>
</evidence>
<gene>
    <name evidence="2" type="primary">ga07350</name>
    <name evidence="2" type="ORF">PR202_ga07350</name>
</gene>
<reference evidence="2" key="1">
    <citation type="journal article" date="2018" name="DNA Res.">
        <title>Multiple hybrid de novo genome assembly of finger millet, an orphan allotetraploid crop.</title>
        <authorList>
            <person name="Hatakeyama M."/>
            <person name="Aluri S."/>
            <person name="Balachadran M.T."/>
            <person name="Sivarajan S.R."/>
            <person name="Patrignani A."/>
            <person name="Gruter S."/>
            <person name="Poveda L."/>
            <person name="Shimizu-Inatsugi R."/>
            <person name="Baeten J."/>
            <person name="Francoijs K.J."/>
            <person name="Nataraja K.N."/>
            <person name="Reddy Y.A.N."/>
            <person name="Phadnis S."/>
            <person name="Ravikumar R.L."/>
            <person name="Schlapbach R."/>
            <person name="Sreeman S.M."/>
            <person name="Shimizu K.K."/>
        </authorList>
    </citation>
    <scope>NUCLEOTIDE SEQUENCE</scope>
</reference>
<evidence type="ECO:0000313" key="3">
    <source>
        <dbReference type="Proteomes" id="UP001054889"/>
    </source>
</evidence>
<dbReference type="Proteomes" id="UP001054889">
    <property type="component" value="Unassembled WGS sequence"/>
</dbReference>
<organism evidence="2 3">
    <name type="scientific">Eleusine coracana subsp. coracana</name>
    <dbReference type="NCBI Taxonomy" id="191504"/>
    <lineage>
        <taxon>Eukaryota</taxon>
        <taxon>Viridiplantae</taxon>
        <taxon>Streptophyta</taxon>
        <taxon>Embryophyta</taxon>
        <taxon>Tracheophyta</taxon>
        <taxon>Spermatophyta</taxon>
        <taxon>Magnoliopsida</taxon>
        <taxon>Liliopsida</taxon>
        <taxon>Poales</taxon>
        <taxon>Poaceae</taxon>
        <taxon>PACMAD clade</taxon>
        <taxon>Chloridoideae</taxon>
        <taxon>Cynodonteae</taxon>
        <taxon>Eleusininae</taxon>
        <taxon>Eleusine</taxon>
    </lineage>
</organism>
<name>A0AAV5BZ09_ELECO</name>
<keyword evidence="1" id="KW-0732">Signal</keyword>
<dbReference type="AlphaFoldDB" id="A0AAV5BZ09"/>
<proteinExistence type="predicted"/>
<feature type="signal peptide" evidence="1">
    <location>
        <begin position="1"/>
        <end position="27"/>
    </location>
</feature>
<accession>A0AAV5BZ09</accession>
<evidence type="ECO:0000256" key="1">
    <source>
        <dbReference type="SAM" id="SignalP"/>
    </source>
</evidence>
<dbReference type="SUPFAM" id="SSF81383">
    <property type="entry name" value="F-box domain"/>
    <property type="match status" value="1"/>
</dbReference>
<protein>
    <recommendedName>
        <fullName evidence="4">F-box domain-containing protein</fullName>
    </recommendedName>
</protein>
<dbReference type="InterPro" id="IPR036047">
    <property type="entry name" value="F-box-like_dom_sf"/>
</dbReference>
<dbReference type="PANTHER" id="PTHR34709:SF72">
    <property type="entry name" value="OS07G0130000 PROTEIN"/>
    <property type="match status" value="1"/>
</dbReference>
<sequence length="351" mass="38690">MSQCRISNLSDDLLHVILLKLLSTTAAGRTSVLSRRWRHVWASLPDLLLENINAADSVDAALAACSAPTATRLAITMPLLFPNDLTTARVNPWLRFAAERRLAGELTLRLPRTVDAEGEITLPLLEKVTRITLTISSSTLRVLPTGGGTFASLTVARITGARMASRDIKRFGSARCPCLRTLELRGVSLVTGSEVSIRSESLERLVLHVRIAGGRLELVTPRLQYLRAPARCSMLLQATVVAPKLADLGWHVDYRREHHRFVEAGTHLRRLVITGKGGSMVPLLRRFHTVDELVLKSGDRQGTFIVGETEGKQKHAFAPSVLHLLRKLQGLRKLVLHLPLTNKFAVFASNV</sequence>
<keyword evidence="3" id="KW-1185">Reference proteome</keyword>
<reference evidence="2" key="2">
    <citation type="submission" date="2021-12" db="EMBL/GenBank/DDBJ databases">
        <title>Resequencing data analysis of finger millet.</title>
        <authorList>
            <person name="Hatakeyama M."/>
            <person name="Aluri S."/>
            <person name="Balachadran M.T."/>
            <person name="Sivarajan S.R."/>
            <person name="Poveda L."/>
            <person name="Shimizu-Inatsugi R."/>
            <person name="Schlapbach R."/>
            <person name="Sreeman S.M."/>
            <person name="Shimizu K.K."/>
        </authorList>
    </citation>
    <scope>NUCLEOTIDE SEQUENCE</scope>
</reference>
<evidence type="ECO:0008006" key="4">
    <source>
        <dbReference type="Google" id="ProtNLM"/>
    </source>
</evidence>
<feature type="chain" id="PRO_5044022697" description="F-box domain-containing protein" evidence="1">
    <location>
        <begin position="28"/>
        <end position="351"/>
    </location>
</feature>
<dbReference type="InterPro" id="IPR055312">
    <property type="entry name" value="FBL15-like"/>
</dbReference>
<comment type="caution">
    <text evidence="2">The sequence shown here is derived from an EMBL/GenBank/DDBJ whole genome shotgun (WGS) entry which is preliminary data.</text>
</comment>